<sequence>MVAAVLYQNLKFVPRCGLGIFRSSTVDTPQDVATVPEHIAVIMDGNGRWAKQRLMPRVFGHKKGVEALRRAVRACDTLGVKYLTVFAFSSENWRRPADEVSFLMSLFLRVLQSEIDRMHENGIRLKIVGDRTHFSAELVTMIEAAESRTAGNTGVTLSIAADYGGRWDVLQATHRLLADRPDLATRFTEADMAPYFAMSYAPEPDLFIRTGGERRISNFLLWHLAYTELYFTDMLWPDFDQAAIETAIDWYRGRERRFGRISEQLQSVTP</sequence>
<comment type="similarity">
    <text evidence="2">Belongs to the UPP synthase family.</text>
</comment>
<comment type="cofactor">
    <cofactor evidence="2">
        <name>Mg(2+)</name>
        <dbReference type="ChEBI" id="CHEBI:18420"/>
    </cofactor>
    <text evidence="2">Binds 2 magnesium ions per subunit.</text>
</comment>
<dbReference type="Pfam" id="PF01255">
    <property type="entry name" value="Prenyltransf"/>
    <property type="match status" value="1"/>
</dbReference>
<dbReference type="FunFam" id="3.40.1180.10:FF:000001">
    <property type="entry name" value="(2E,6E)-farnesyl-diphosphate-specific ditrans,polycis-undecaprenyl-diphosphate synthase"/>
    <property type="match status" value="1"/>
</dbReference>
<dbReference type="Proteomes" id="UP000037939">
    <property type="component" value="Unassembled WGS sequence"/>
</dbReference>
<dbReference type="EC" id="2.5.1.-" evidence="2"/>
<dbReference type="AlphaFoldDB" id="A0A0N0XLH8"/>
<dbReference type="HAMAP" id="MF_01139">
    <property type="entry name" value="ISPT"/>
    <property type="match status" value="1"/>
</dbReference>
<organism evidence="3 4">
    <name type="scientific">Amantichitinum ursilacus</name>
    <dbReference type="NCBI Taxonomy" id="857265"/>
    <lineage>
        <taxon>Bacteria</taxon>
        <taxon>Pseudomonadati</taxon>
        <taxon>Pseudomonadota</taxon>
        <taxon>Betaproteobacteria</taxon>
        <taxon>Neisseriales</taxon>
        <taxon>Chitinibacteraceae</taxon>
        <taxon>Amantichitinum</taxon>
    </lineage>
</organism>
<dbReference type="PANTHER" id="PTHR10291:SF0">
    <property type="entry name" value="DEHYDRODOLICHYL DIPHOSPHATE SYNTHASE 2"/>
    <property type="match status" value="1"/>
</dbReference>
<dbReference type="GO" id="GO:0016094">
    <property type="term" value="P:polyprenol biosynthetic process"/>
    <property type="evidence" value="ECO:0007669"/>
    <property type="project" value="TreeGrafter"/>
</dbReference>
<feature type="binding site" evidence="2">
    <location>
        <begin position="89"/>
        <end position="91"/>
    </location>
    <ligand>
        <name>substrate</name>
    </ligand>
</feature>
<evidence type="ECO:0000256" key="2">
    <source>
        <dbReference type="HAMAP-Rule" id="MF_01139"/>
    </source>
</evidence>
<feature type="binding site" evidence="2">
    <location>
        <position position="57"/>
    </location>
    <ligand>
        <name>substrate</name>
    </ligand>
</feature>
<dbReference type="EMBL" id="LAQT01000001">
    <property type="protein sequence ID" value="KPC55215.1"/>
    <property type="molecule type" value="Genomic_DNA"/>
</dbReference>
<keyword evidence="4" id="KW-1185">Reference proteome</keyword>
<proteinExistence type="inferred from homology"/>
<feature type="binding site" evidence="2">
    <location>
        <begin position="45"/>
        <end position="48"/>
    </location>
    <ligand>
        <name>substrate</name>
    </ligand>
</feature>
<keyword evidence="2" id="KW-0460">Magnesium</keyword>
<dbReference type="InterPro" id="IPR001441">
    <property type="entry name" value="UPP_synth-like"/>
</dbReference>
<protein>
    <recommendedName>
        <fullName evidence="2">Isoprenyl transferase</fullName>
        <ecNumber evidence="2">2.5.1.-</ecNumber>
    </recommendedName>
</protein>
<gene>
    <name evidence="3" type="primary">ispU</name>
    <name evidence="3" type="ORF">WG78_01115</name>
</gene>
<feature type="binding site" evidence="2">
    <location>
        <begin position="215"/>
        <end position="217"/>
    </location>
    <ligand>
        <name>substrate</name>
    </ligand>
</feature>
<dbReference type="InterPro" id="IPR018520">
    <property type="entry name" value="UPP_synth-like_CS"/>
</dbReference>
<keyword evidence="2" id="KW-0479">Metal-binding</keyword>
<dbReference type="PROSITE" id="PS01066">
    <property type="entry name" value="UPP_SYNTHASE"/>
    <property type="match status" value="1"/>
</dbReference>
<dbReference type="OrthoDB" id="4191603at2"/>
<feature type="active site" description="Proton acceptor" evidence="2">
    <location>
        <position position="92"/>
    </location>
</feature>
<dbReference type="GO" id="GO:0000287">
    <property type="term" value="F:magnesium ion binding"/>
    <property type="evidence" value="ECO:0007669"/>
    <property type="project" value="UniProtKB-UniRule"/>
</dbReference>
<feature type="active site" evidence="2">
    <location>
        <position position="44"/>
    </location>
</feature>
<evidence type="ECO:0000313" key="3">
    <source>
        <dbReference type="EMBL" id="KPC55215.1"/>
    </source>
</evidence>
<comment type="subunit">
    <text evidence="2">Homodimer.</text>
</comment>
<reference evidence="3 4" key="1">
    <citation type="submission" date="2015-07" db="EMBL/GenBank/DDBJ databases">
        <title>Draft genome sequence of the Amantichitinum ursilacus IGB-41, a new chitin-degrading bacterium.</title>
        <authorList>
            <person name="Kirstahler P."/>
            <person name="Guenther M."/>
            <person name="Grumaz C."/>
            <person name="Rupp S."/>
            <person name="Zibek S."/>
            <person name="Sohn K."/>
        </authorList>
    </citation>
    <scope>NUCLEOTIDE SEQUENCE [LARGE SCALE GENOMIC DNA]</scope>
    <source>
        <strain evidence="3 4">IGB-41</strain>
    </source>
</reference>
<accession>A0A0N0XLH8</accession>
<dbReference type="CDD" id="cd00475">
    <property type="entry name" value="Cis_IPPS"/>
    <property type="match status" value="1"/>
</dbReference>
<dbReference type="PANTHER" id="PTHR10291">
    <property type="entry name" value="DEHYDRODOLICHYL DIPHOSPHATE SYNTHASE FAMILY MEMBER"/>
    <property type="match status" value="1"/>
</dbReference>
<evidence type="ECO:0000313" key="4">
    <source>
        <dbReference type="Proteomes" id="UP000037939"/>
    </source>
</evidence>
<dbReference type="InterPro" id="IPR036424">
    <property type="entry name" value="UPP_synth-like_sf"/>
</dbReference>
<name>A0A0N0XLH8_9NEIS</name>
<comment type="caution">
    <text evidence="3">The sequence shown here is derived from an EMBL/GenBank/DDBJ whole genome shotgun (WGS) entry which is preliminary data.</text>
</comment>
<feature type="binding site" evidence="2">
    <location>
        <position position="61"/>
    </location>
    <ligand>
        <name>substrate</name>
    </ligand>
</feature>
<dbReference type="Gene3D" id="3.40.1180.10">
    <property type="entry name" value="Decaprenyl diphosphate synthase-like"/>
    <property type="match status" value="1"/>
</dbReference>
<comment type="function">
    <text evidence="2">Catalyzes the condensation of isopentenyl diphosphate (IPP) with allylic pyrophosphates generating different type of terpenoids.</text>
</comment>
<feature type="binding site" evidence="2">
    <location>
        <position position="93"/>
    </location>
    <ligand>
        <name>substrate</name>
    </ligand>
</feature>
<dbReference type="GO" id="GO:0008834">
    <property type="term" value="F:ditrans,polycis-undecaprenyl-diphosphate synthase [(2E,6E)-farnesyl-diphosphate specific] activity"/>
    <property type="evidence" value="ECO:0007669"/>
    <property type="project" value="TreeGrafter"/>
</dbReference>
<evidence type="ECO:0000256" key="1">
    <source>
        <dbReference type="ARBA" id="ARBA00022679"/>
    </source>
</evidence>
<feature type="binding site" evidence="2">
    <location>
        <position position="228"/>
    </location>
    <ligand>
        <name>Mg(2+)</name>
        <dbReference type="ChEBI" id="CHEBI:18420"/>
    </ligand>
</feature>
<dbReference type="PATRIC" id="fig|857265.3.peg.237"/>
<dbReference type="NCBIfam" id="TIGR00055">
    <property type="entry name" value="uppS"/>
    <property type="match status" value="1"/>
</dbReference>
<dbReference type="GO" id="GO:0005829">
    <property type="term" value="C:cytosol"/>
    <property type="evidence" value="ECO:0007669"/>
    <property type="project" value="TreeGrafter"/>
</dbReference>
<dbReference type="SUPFAM" id="SSF64005">
    <property type="entry name" value="Undecaprenyl diphosphate synthase"/>
    <property type="match status" value="1"/>
</dbReference>
<feature type="binding site" evidence="2">
    <location>
        <position position="209"/>
    </location>
    <ligand>
        <name>substrate</name>
    </ligand>
</feature>
<feature type="binding site" evidence="2">
    <location>
        <position position="49"/>
    </location>
    <ligand>
        <name>substrate</name>
    </ligand>
</feature>
<keyword evidence="1 2" id="KW-0808">Transferase</keyword>
<feature type="binding site" evidence="2">
    <location>
        <position position="95"/>
    </location>
    <ligand>
        <name>substrate</name>
    </ligand>
</feature>
<feature type="binding site" evidence="2">
    <location>
        <position position="44"/>
    </location>
    <ligand>
        <name>Mg(2+)</name>
        <dbReference type="ChEBI" id="CHEBI:18420"/>
    </ligand>
</feature>
<dbReference type="STRING" id="857265.WG78_01115"/>